<dbReference type="Pfam" id="PF04542">
    <property type="entry name" value="Sigma70_r2"/>
    <property type="match status" value="1"/>
</dbReference>
<dbReference type="NCBIfam" id="TIGR02937">
    <property type="entry name" value="sigma70-ECF"/>
    <property type="match status" value="1"/>
</dbReference>
<gene>
    <name evidence="7" type="ORF">SAMN03080594_1011157</name>
</gene>
<dbReference type="Pfam" id="PF08281">
    <property type="entry name" value="Sigma70_r4_2"/>
    <property type="match status" value="1"/>
</dbReference>
<dbReference type="SUPFAM" id="SSF88946">
    <property type="entry name" value="Sigma2 domain of RNA polymerase sigma factors"/>
    <property type="match status" value="1"/>
</dbReference>
<evidence type="ECO:0000256" key="4">
    <source>
        <dbReference type="ARBA" id="ARBA00023163"/>
    </source>
</evidence>
<sequence>MNEIEAVIAMKNGDRCAFKYLFNIYYNRLVAYIATYTNDKIQSEDIVQHAFIRFWEDKSKLDETKSPKAYLYAIAYNRYIDTVKKAKKQEKLLGQIWERALVDRIQEDSDALEERIQKMKQVIDSLPPKCKEIIVLNKIQGVKYKEIADQMGISVKTVESQMRIAFTKIREAFKEDYALLFLLFK</sequence>
<dbReference type="GO" id="GO:0016987">
    <property type="term" value="F:sigma factor activity"/>
    <property type="evidence" value="ECO:0007669"/>
    <property type="project" value="UniProtKB-KW"/>
</dbReference>
<dbReference type="InterPro" id="IPR014284">
    <property type="entry name" value="RNA_pol_sigma-70_dom"/>
</dbReference>
<dbReference type="Proteomes" id="UP000184406">
    <property type="component" value="Unassembled WGS sequence"/>
</dbReference>
<organism evidence="7 8">
    <name type="scientific">Arenibacter palladensis</name>
    <dbReference type="NCBI Taxonomy" id="237373"/>
    <lineage>
        <taxon>Bacteria</taxon>
        <taxon>Pseudomonadati</taxon>
        <taxon>Bacteroidota</taxon>
        <taxon>Flavobacteriia</taxon>
        <taxon>Flavobacteriales</taxon>
        <taxon>Flavobacteriaceae</taxon>
        <taxon>Arenibacter</taxon>
    </lineage>
</organism>
<accession>A0A1M4W0B8</accession>
<keyword evidence="2" id="KW-0805">Transcription regulation</keyword>
<dbReference type="Gene3D" id="1.10.10.10">
    <property type="entry name" value="Winged helix-like DNA-binding domain superfamily/Winged helix DNA-binding domain"/>
    <property type="match status" value="1"/>
</dbReference>
<dbReference type="InterPro" id="IPR013249">
    <property type="entry name" value="RNA_pol_sigma70_r4_t2"/>
</dbReference>
<dbReference type="CDD" id="cd06171">
    <property type="entry name" value="Sigma70_r4"/>
    <property type="match status" value="1"/>
</dbReference>
<evidence type="ECO:0000259" key="6">
    <source>
        <dbReference type="Pfam" id="PF08281"/>
    </source>
</evidence>
<dbReference type="InterPro" id="IPR014327">
    <property type="entry name" value="RNA_pol_sigma70_bacteroid"/>
</dbReference>
<dbReference type="InterPro" id="IPR036388">
    <property type="entry name" value="WH-like_DNA-bd_sf"/>
</dbReference>
<evidence type="ECO:0000259" key="5">
    <source>
        <dbReference type="Pfam" id="PF04542"/>
    </source>
</evidence>
<evidence type="ECO:0000256" key="1">
    <source>
        <dbReference type="ARBA" id="ARBA00010641"/>
    </source>
</evidence>
<protein>
    <submittedName>
        <fullName evidence="7">RNA polymerase sigma-70 factor, ECF subfamily</fullName>
    </submittedName>
</protein>
<dbReference type="EMBL" id="FQUX01000001">
    <property type="protein sequence ID" value="SHE74585.1"/>
    <property type="molecule type" value="Genomic_DNA"/>
</dbReference>
<reference evidence="8" key="1">
    <citation type="submission" date="2016-11" db="EMBL/GenBank/DDBJ databases">
        <authorList>
            <person name="Varghese N."/>
            <person name="Submissions S."/>
        </authorList>
    </citation>
    <scope>NUCLEOTIDE SEQUENCE [LARGE SCALE GENOMIC DNA]</scope>
    <source>
        <strain evidence="8">DSM 17539</strain>
    </source>
</reference>
<dbReference type="OrthoDB" id="1100095at2"/>
<keyword evidence="8" id="KW-1185">Reference proteome</keyword>
<evidence type="ECO:0000313" key="7">
    <source>
        <dbReference type="EMBL" id="SHE74585.1"/>
    </source>
</evidence>
<keyword evidence="4" id="KW-0804">Transcription</keyword>
<dbReference type="AlphaFoldDB" id="A0A1M4W0B8"/>
<keyword evidence="3" id="KW-0731">Sigma factor</keyword>
<name>A0A1M4W0B8_9FLAO</name>
<dbReference type="InterPro" id="IPR013325">
    <property type="entry name" value="RNA_pol_sigma_r2"/>
</dbReference>
<dbReference type="RefSeq" id="WP_072860701.1">
    <property type="nucleotide sequence ID" value="NZ_FQUX01000001.1"/>
</dbReference>
<dbReference type="InterPro" id="IPR013324">
    <property type="entry name" value="RNA_pol_sigma_r3/r4-like"/>
</dbReference>
<dbReference type="GO" id="GO:0003677">
    <property type="term" value="F:DNA binding"/>
    <property type="evidence" value="ECO:0007669"/>
    <property type="project" value="InterPro"/>
</dbReference>
<evidence type="ECO:0000313" key="8">
    <source>
        <dbReference type="Proteomes" id="UP000184406"/>
    </source>
</evidence>
<evidence type="ECO:0000256" key="2">
    <source>
        <dbReference type="ARBA" id="ARBA00023015"/>
    </source>
</evidence>
<dbReference type="PANTHER" id="PTHR43133:SF46">
    <property type="entry name" value="RNA POLYMERASE SIGMA-70 FACTOR ECF SUBFAMILY"/>
    <property type="match status" value="1"/>
</dbReference>
<feature type="domain" description="RNA polymerase sigma factor 70 region 4 type 2" evidence="6">
    <location>
        <begin position="118"/>
        <end position="163"/>
    </location>
</feature>
<dbReference type="InterPro" id="IPR039425">
    <property type="entry name" value="RNA_pol_sigma-70-like"/>
</dbReference>
<dbReference type="SUPFAM" id="SSF88659">
    <property type="entry name" value="Sigma3 and sigma4 domains of RNA polymerase sigma factors"/>
    <property type="match status" value="1"/>
</dbReference>
<dbReference type="Gene3D" id="1.10.1740.10">
    <property type="match status" value="1"/>
</dbReference>
<proteinExistence type="inferred from homology"/>
<dbReference type="NCBIfam" id="TIGR02985">
    <property type="entry name" value="Sig70_bacteroi1"/>
    <property type="match status" value="1"/>
</dbReference>
<dbReference type="PANTHER" id="PTHR43133">
    <property type="entry name" value="RNA POLYMERASE ECF-TYPE SIGMA FACTO"/>
    <property type="match status" value="1"/>
</dbReference>
<evidence type="ECO:0000256" key="3">
    <source>
        <dbReference type="ARBA" id="ARBA00023082"/>
    </source>
</evidence>
<dbReference type="GO" id="GO:0006352">
    <property type="term" value="P:DNA-templated transcription initiation"/>
    <property type="evidence" value="ECO:0007669"/>
    <property type="project" value="InterPro"/>
</dbReference>
<feature type="domain" description="RNA polymerase sigma-70 region 2" evidence="5">
    <location>
        <begin position="21"/>
        <end position="88"/>
    </location>
</feature>
<comment type="similarity">
    <text evidence="1">Belongs to the sigma-70 factor family. ECF subfamily.</text>
</comment>
<dbReference type="InterPro" id="IPR007627">
    <property type="entry name" value="RNA_pol_sigma70_r2"/>
</dbReference>